<comment type="subcellular location">
    <subcellularLocation>
        <location evidence="8">Cytoplasm</location>
    </subcellularLocation>
</comment>
<keyword evidence="3 8" id="KW-0479">Metal-binding</keyword>
<dbReference type="GO" id="GO:0000287">
    <property type="term" value="F:magnesium ion binding"/>
    <property type="evidence" value="ECO:0007669"/>
    <property type="project" value="UniProtKB-UniRule"/>
</dbReference>
<evidence type="ECO:0000256" key="5">
    <source>
        <dbReference type="ARBA" id="ARBA00022842"/>
    </source>
</evidence>
<keyword evidence="8" id="KW-0963">Cytoplasm</keyword>
<dbReference type="EC" id="2.7.8.7" evidence="8"/>
<dbReference type="GO" id="GO:0006633">
    <property type="term" value="P:fatty acid biosynthetic process"/>
    <property type="evidence" value="ECO:0007669"/>
    <property type="project" value="UniProtKB-UniRule"/>
</dbReference>
<dbReference type="EMBL" id="SMBX01000002">
    <property type="protein sequence ID" value="TCV01442.1"/>
    <property type="molecule type" value="Genomic_DNA"/>
</dbReference>
<evidence type="ECO:0000256" key="7">
    <source>
        <dbReference type="ARBA" id="ARBA00023160"/>
    </source>
</evidence>
<dbReference type="InterPro" id="IPR002582">
    <property type="entry name" value="ACPS"/>
</dbReference>
<comment type="function">
    <text evidence="8">Transfers the 4'-phosphopantetheine moiety from coenzyme A to a Ser of acyl-carrier-protein.</text>
</comment>
<evidence type="ECO:0000256" key="2">
    <source>
        <dbReference type="ARBA" id="ARBA00022679"/>
    </source>
</evidence>
<dbReference type="InterPro" id="IPR037143">
    <property type="entry name" value="4-PPantetheinyl_Trfase_dom_sf"/>
</dbReference>
<dbReference type="NCBIfam" id="TIGR00516">
    <property type="entry name" value="acpS"/>
    <property type="match status" value="1"/>
</dbReference>
<evidence type="ECO:0000313" key="11">
    <source>
        <dbReference type="Proteomes" id="UP000294692"/>
    </source>
</evidence>
<organism evidence="10 11">
    <name type="scientific">Paracandidimonas soli</name>
    <dbReference type="NCBI Taxonomy" id="1917182"/>
    <lineage>
        <taxon>Bacteria</taxon>
        <taxon>Pseudomonadati</taxon>
        <taxon>Pseudomonadota</taxon>
        <taxon>Betaproteobacteria</taxon>
        <taxon>Burkholderiales</taxon>
        <taxon>Alcaligenaceae</taxon>
        <taxon>Paracandidimonas</taxon>
    </lineage>
</organism>
<keyword evidence="1 8" id="KW-0444">Lipid biosynthesis</keyword>
<dbReference type="Pfam" id="PF01648">
    <property type="entry name" value="ACPS"/>
    <property type="match status" value="1"/>
</dbReference>
<sequence>MDAIVQGAADMPDSAIRQAAQAMSGLPGVAGIGLDLIYLHRIRAAYEKRGLRFASRILGPEELVVFERRRARDPQRGLRYLATRFAAKEAFSKAIGLGMRSPMDWRRMQTLNAPGGKPHVVLSEPLAGWYGERFGTAHVSVTDESDTVAAFVVVQTRTDDIESPKEQQA</sequence>
<dbReference type="InterPro" id="IPR004568">
    <property type="entry name" value="Ppantetheine-prot_Trfase_dom"/>
</dbReference>
<dbReference type="Proteomes" id="UP000294692">
    <property type="component" value="Unassembled WGS sequence"/>
</dbReference>
<comment type="catalytic activity">
    <reaction evidence="8">
        <text>apo-[ACP] + CoA = holo-[ACP] + adenosine 3',5'-bisphosphate + H(+)</text>
        <dbReference type="Rhea" id="RHEA:12068"/>
        <dbReference type="Rhea" id="RHEA-COMP:9685"/>
        <dbReference type="Rhea" id="RHEA-COMP:9690"/>
        <dbReference type="ChEBI" id="CHEBI:15378"/>
        <dbReference type="ChEBI" id="CHEBI:29999"/>
        <dbReference type="ChEBI" id="CHEBI:57287"/>
        <dbReference type="ChEBI" id="CHEBI:58343"/>
        <dbReference type="ChEBI" id="CHEBI:64479"/>
        <dbReference type="EC" id="2.7.8.7"/>
    </reaction>
</comment>
<dbReference type="InterPro" id="IPR008278">
    <property type="entry name" value="4-PPantetheinyl_Trfase_dom"/>
</dbReference>
<evidence type="ECO:0000256" key="4">
    <source>
        <dbReference type="ARBA" id="ARBA00022832"/>
    </source>
</evidence>
<reference evidence="10 11" key="1">
    <citation type="submission" date="2019-03" db="EMBL/GenBank/DDBJ databases">
        <title>Genomic Encyclopedia of Type Strains, Phase IV (KMG-IV): sequencing the most valuable type-strain genomes for metagenomic binning, comparative biology and taxonomic classification.</title>
        <authorList>
            <person name="Goeker M."/>
        </authorList>
    </citation>
    <scope>NUCLEOTIDE SEQUENCE [LARGE SCALE GENOMIC DNA]</scope>
    <source>
        <strain evidence="10 11">DSM 100048</strain>
    </source>
</reference>
<feature type="binding site" evidence="8">
    <location>
        <position position="89"/>
    </location>
    <ligand>
        <name>Mg(2+)</name>
        <dbReference type="ChEBI" id="CHEBI:18420"/>
    </ligand>
</feature>
<keyword evidence="6 8" id="KW-0443">Lipid metabolism</keyword>
<evidence type="ECO:0000256" key="3">
    <source>
        <dbReference type="ARBA" id="ARBA00022723"/>
    </source>
</evidence>
<comment type="caution">
    <text evidence="10">The sequence shown here is derived from an EMBL/GenBank/DDBJ whole genome shotgun (WGS) entry which is preliminary data.</text>
</comment>
<feature type="binding site" evidence="8">
    <location>
        <position position="35"/>
    </location>
    <ligand>
        <name>Mg(2+)</name>
        <dbReference type="ChEBI" id="CHEBI:18420"/>
    </ligand>
</feature>
<dbReference type="GO" id="GO:0005737">
    <property type="term" value="C:cytoplasm"/>
    <property type="evidence" value="ECO:0007669"/>
    <property type="project" value="UniProtKB-SubCell"/>
</dbReference>
<evidence type="ECO:0000256" key="8">
    <source>
        <dbReference type="HAMAP-Rule" id="MF_00101"/>
    </source>
</evidence>
<keyword evidence="2 8" id="KW-0808">Transferase</keyword>
<keyword evidence="5 8" id="KW-0460">Magnesium</keyword>
<evidence type="ECO:0000256" key="6">
    <source>
        <dbReference type="ARBA" id="ARBA00023098"/>
    </source>
</evidence>
<dbReference type="SUPFAM" id="SSF56214">
    <property type="entry name" value="4'-phosphopantetheinyl transferase"/>
    <property type="match status" value="1"/>
</dbReference>
<protein>
    <recommendedName>
        <fullName evidence="8">Holo-[acyl-carrier-protein] synthase</fullName>
        <shortName evidence="8">Holo-ACP synthase</shortName>
        <ecNumber evidence="8">2.7.8.7</ecNumber>
    </recommendedName>
    <alternativeName>
        <fullName evidence="8">4'-phosphopantetheinyl transferase AcpS</fullName>
    </alternativeName>
</protein>
<accession>A0A4R3VCR6</accession>
<keyword evidence="4 8" id="KW-0276">Fatty acid metabolism</keyword>
<dbReference type="NCBIfam" id="TIGR00556">
    <property type="entry name" value="pantethn_trn"/>
    <property type="match status" value="1"/>
</dbReference>
<comment type="similarity">
    <text evidence="8">Belongs to the P-Pant transferase superfamily. AcpS family.</text>
</comment>
<evidence type="ECO:0000256" key="1">
    <source>
        <dbReference type="ARBA" id="ARBA00022516"/>
    </source>
</evidence>
<comment type="cofactor">
    <cofactor evidence="8">
        <name>Mg(2+)</name>
        <dbReference type="ChEBI" id="CHEBI:18420"/>
    </cofactor>
</comment>
<dbReference type="HAMAP" id="MF_00101">
    <property type="entry name" value="AcpS"/>
    <property type="match status" value="1"/>
</dbReference>
<dbReference type="GO" id="GO:0008897">
    <property type="term" value="F:holo-[acyl-carrier-protein] synthase activity"/>
    <property type="evidence" value="ECO:0007669"/>
    <property type="project" value="UniProtKB-UniRule"/>
</dbReference>
<feature type="domain" description="4'-phosphopantetheinyl transferase" evidence="9">
    <location>
        <begin position="31"/>
        <end position="126"/>
    </location>
</feature>
<keyword evidence="7 8" id="KW-0275">Fatty acid biosynthesis</keyword>
<proteinExistence type="inferred from homology"/>
<name>A0A4R3VCR6_9BURK</name>
<keyword evidence="11" id="KW-1185">Reference proteome</keyword>
<evidence type="ECO:0000313" key="10">
    <source>
        <dbReference type="EMBL" id="TCV01442.1"/>
    </source>
</evidence>
<dbReference type="Gene3D" id="3.90.470.20">
    <property type="entry name" value="4'-phosphopantetheinyl transferase domain"/>
    <property type="match status" value="1"/>
</dbReference>
<evidence type="ECO:0000259" key="9">
    <source>
        <dbReference type="Pfam" id="PF01648"/>
    </source>
</evidence>
<dbReference type="AlphaFoldDB" id="A0A4R3VCR6"/>
<gene>
    <name evidence="8" type="primary">acpS</name>
    <name evidence="10" type="ORF">EV686_102154</name>
</gene>